<comment type="caution">
    <text evidence="1">The sequence shown here is derived from an EMBL/GenBank/DDBJ whole genome shotgun (WGS) entry which is preliminary data.</text>
</comment>
<evidence type="ECO:0000313" key="1">
    <source>
        <dbReference type="EMBL" id="EGU30709.1"/>
    </source>
</evidence>
<evidence type="ECO:0000313" key="2">
    <source>
        <dbReference type="Proteomes" id="UP000004605"/>
    </source>
</evidence>
<reference evidence="1 2" key="1">
    <citation type="journal article" date="2012" name="Int. J. Syst. Evol. Microbiol.">
        <title>Vibrio caribbeanicus sp. nov., isolated from the marine sponge Scleritoderma cyanea.</title>
        <authorList>
            <person name="Hoffmann M."/>
            <person name="Monday S.R."/>
            <person name="Allard M.W."/>
            <person name="Strain E.A."/>
            <person name="Whittaker P."/>
            <person name="Naum M."/>
            <person name="McCarthy P.J."/>
            <person name="Lopez J.V."/>
            <person name="Fischer M."/>
            <person name="Brown E.W."/>
        </authorList>
    </citation>
    <scope>NUCLEOTIDE SEQUENCE [LARGE SCALE GENOMIC DNA]</scope>
    <source>
        <strain evidence="1 2">ATCC 700023</strain>
    </source>
</reference>
<accession>F9S7X4</accession>
<keyword evidence="2" id="KW-1185">Reference proteome</keyword>
<protein>
    <submittedName>
        <fullName evidence="1">Uncharacterized protein</fullName>
    </submittedName>
</protein>
<dbReference type="RefSeq" id="WP_006714582.1">
    <property type="nucleotide sequence ID" value="NZ_AFWF01000306.1"/>
</dbReference>
<gene>
    <name evidence="1" type="ORF">VII00023_19154</name>
</gene>
<sequence>MVAVHLRIAESNLVKNGFQNLEYYMKTKEKHSFGRSWRIGIAMRNLVTHAYIYCKHSGRIYSVPIIVDVDSSEITFQHEKGLVINHEGIEFGFRHTDNEPFFGDGGVAMHHKFYTDLALNERYNK</sequence>
<dbReference type="AlphaFoldDB" id="F9S7X4"/>
<organism evidence="1 2">
    <name type="scientific">Vibrio ichthyoenteri ATCC 700023</name>
    <dbReference type="NCBI Taxonomy" id="870968"/>
    <lineage>
        <taxon>Bacteria</taxon>
        <taxon>Pseudomonadati</taxon>
        <taxon>Pseudomonadota</taxon>
        <taxon>Gammaproteobacteria</taxon>
        <taxon>Vibrionales</taxon>
        <taxon>Vibrionaceae</taxon>
        <taxon>Vibrio</taxon>
    </lineage>
</organism>
<dbReference type="Proteomes" id="UP000004605">
    <property type="component" value="Unassembled WGS sequence"/>
</dbReference>
<name>F9S7X4_9VIBR</name>
<proteinExistence type="predicted"/>
<dbReference type="EMBL" id="AFWF01000306">
    <property type="protein sequence ID" value="EGU30709.1"/>
    <property type="molecule type" value="Genomic_DNA"/>
</dbReference>